<feature type="transmembrane region" description="Helical" evidence="1">
    <location>
        <begin position="25"/>
        <end position="44"/>
    </location>
</feature>
<keyword evidence="1" id="KW-0472">Membrane</keyword>
<comment type="caution">
    <text evidence="2">The sequence shown here is derived from an EMBL/GenBank/DDBJ whole genome shotgun (WGS) entry which is preliminary data.</text>
</comment>
<dbReference type="Proteomes" id="UP000218231">
    <property type="component" value="Unassembled WGS sequence"/>
</dbReference>
<organism evidence="2 3">
    <name type="scientific">Diploscapter pachys</name>
    <dbReference type="NCBI Taxonomy" id="2018661"/>
    <lineage>
        <taxon>Eukaryota</taxon>
        <taxon>Metazoa</taxon>
        <taxon>Ecdysozoa</taxon>
        <taxon>Nematoda</taxon>
        <taxon>Chromadorea</taxon>
        <taxon>Rhabditida</taxon>
        <taxon>Rhabditina</taxon>
        <taxon>Rhabditomorpha</taxon>
        <taxon>Rhabditoidea</taxon>
        <taxon>Rhabditidae</taxon>
        <taxon>Diploscapter</taxon>
    </lineage>
</organism>
<evidence type="ECO:0000313" key="3">
    <source>
        <dbReference type="Proteomes" id="UP000218231"/>
    </source>
</evidence>
<name>A0A2A2KTU2_9BILA</name>
<feature type="transmembrane region" description="Helical" evidence="1">
    <location>
        <begin position="56"/>
        <end position="74"/>
    </location>
</feature>
<proteinExistence type="predicted"/>
<keyword evidence="1" id="KW-0812">Transmembrane</keyword>
<dbReference type="EMBL" id="LIAE01007724">
    <property type="protein sequence ID" value="PAV77370.1"/>
    <property type="molecule type" value="Genomic_DNA"/>
</dbReference>
<keyword evidence="3" id="KW-1185">Reference proteome</keyword>
<evidence type="ECO:0000256" key="1">
    <source>
        <dbReference type="SAM" id="Phobius"/>
    </source>
</evidence>
<feature type="transmembrane region" description="Helical" evidence="1">
    <location>
        <begin position="80"/>
        <end position="103"/>
    </location>
</feature>
<keyword evidence="1" id="KW-1133">Transmembrane helix</keyword>
<evidence type="ECO:0000313" key="2">
    <source>
        <dbReference type="EMBL" id="PAV77370.1"/>
    </source>
</evidence>
<accession>A0A2A2KTU2</accession>
<protein>
    <submittedName>
        <fullName evidence="2">Uncharacterized protein</fullName>
    </submittedName>
</protein>
<sequence length="155" mass="17078">MPESNSQSSSTNRVFEFFGGEKSCLKWILVNVLVINALNFHWMLTKEKAEASDDPWVCLVKVLVTIVLFVSLFTKDPQVLWLEVILSSVAAVLAVLYTVFRIISIIGHSGVTVGSIVYLTSTAVILTGGAFVLAAYLIRKIWENATGASIQERNK</sequence>
<feature type="transmembrane region" description="Helical" evidence="1">
    <location>
        <begin position="115"/>
        <end position="138"/>
    </location>
</feature>
<gene>
    <name evidence="2" type="ORF">WR25_26863</name>
</gene>
<reference evidence="2 3" key="1">
    <citation type="journal article" date="2017" name="Curr. Biol.">
        <title>Genome architecture and evolution of a unichromosomal asexual nematode.</title>
        <authorList>
            <person name="Fradin H."/>
            <person name="Zegar C."/>
            <person name="Gutwein M."/>
            <person name="Lucas J."/>
            <person name="Kovtun M."/>
            <person name="Corcoran D."/>
            <person name="Baugh L.R."/>
            <person name="Kiontke K."/>
            <person name="Gunsalus K."/>
            <person name="Fitch D.H."/>
            <person name="Piano F."/>
        </authorList>
    </citation>
    <scope>NUCLEOTIDE SEQUENCE [LARGE SCALE GENOMIC DNA]</scope>
    <source>
        <strain evidence="2">PF1309</strain>
    </source>
</reference>
<dbReference type="AlphaFoldDB" id="A0A2A2KTU2"/>